<name>A0ABV9W6E7_9ACTN</name>
<protein>
    <submittedName>
        <fullName evidence="1">Uncharacterized protein</fullName>
    </submittedName>
</protein>
<comment type="caution">
    <text evidence="1">The sequence shown here is derived from an EMBL/GenBank/DDBJ whole genome shotgun (WGS) entry which is preliminary data.</text>
</comment>
<dbReference type="EMBL" id="JBHSIU010000053">
    <property type="protein sequence ID" value="MFC5003485.1"/>
    <property type="molecule type" value="Genomic_DNA"/>
</dbReference>
<sequence length="50" mass="5161">MSARKSLLLVVIGALLGAVLVVDPGALAVSPDPEEISNYRLMESGPPVQS</sequence>
<organism evidence="1 2">
    <name type="scientific">Dactylosporangium cerinum</name>
    <dbReference type="NCBI Taxonomy" id="1434730"/>
    <lineage>
        <taxon>Bacteria</taxon>
        <taxon>Bacillati</taxon>
        <taxon>Actinomycetota</taxon>
        <taxon>Actinomycetes</taxon>
        <taxon>Micromonosporales</taxon>
        <taxon>Micromonosporaceae</taxon>
        <taxon>Dactylosporangium</taxon>
    </lineage>
</organism>
<gene>
    <name evidence="1" type="ORF">ACFPIJ_37405</name>
</gene>
<dbReference type="RefSeq" id="WP_380122519.1">
    <property type="nucleotide sequence ID" value="NZ_JBHSIU010000053.1"/>
</dbReference>
<proteinExistence type="predicted"/>
<reference evidence="2" key="1">
    <citation type="journal article" date="2019" name="Int. J. Syst. Evol. Microbiol.">
        <title>The Global Catalogue of Microorganisms (GCM) 10K type strain sequencing project: providing services to taxonomists for standard genome sequencing and annotation.</title>
        <authorList>
            <consortium name="The Broad Institute Genomics Platform"/>
            <consortium name="The Broad Institute Genome Sequencing Center for Infectious Disease"/>
            <person name="Wu L."/>
            <person name="Ma J."/>
        </authorList>
    </citation>
    <scope>NUCLEOTIDE SEQUENCE [LARGE SCALE GENOMIC DNA]</scope>
    <source>
        <strain evidence="2">CGMCC 4.7152</strain>
    </source>
</reference>
<accession>A0ABV9W6E7</accession>
<keyword evidence="2" id="KW-1185">Reference proteome</keyword>
<evidence type="ECO:0000313" key="2">
    <source>
        <dbReference type="Proteomes" id="UP001595912"/>
    </source>
</evidence>
<dbReference type="Proteomes" id="UP001595912">
    <property type="component" value="Unassembled WGS sequence"/>
</dbReference>
<evidence type="ECO:0000313" key="1">
    <source>
        <dbReference type="EMBL" id="MFC5003485.1"/>
    </source>
</evidence>